<reference evidence="2 3" key="2">
    <citation type="submission" date="2020-03" db="EMBL/GenBank/DDBJ databases">
        <title>Campylobacter portucalensis sp. nov., a new species of Campylobacter isolated from the reproductive tract of bulls.</title>
        <authorList>
            <person name="Silva M.F."/>
            <person name="Pereira G."/>
            <person name="Carneiro C."/>
            <person name="Hemphill A."/>
            <person name="Mateus L."/>
            <person name="Lopes-Da-Costa L."/>
            <person name="Silva E."/>
        </authorList>
    </citation>
    <scope>NUCLEOTIDE SEQUENCE [LARGE SCALE GENOMIC DNA]</scope>
    <source>
        <strain evidence="2 3">FMV-PI01</strain>
    </source>
</reference>
<dbReference type="Gene3D" id="1.25.40.20">
    <property type="entry name" value="Ankyrin repeat-containing domain"/>
    <property type="match status" value="1"/>
</dbReference>
<evidence type="ECO:0000313" key="3">
    <source>
        <dbReference type="Proteomes" id="UP000476338"/>
    </source>
</evidence>
<feature type="signal peptide" evidence="1">
    <location>
        <begin position="1"/>
        <end position="22"/>
    </location>
</feature>
<proteinExistence type="predicted"/>
<comment type="caution">
    <text evidence="2">The sequence shown here is derived from an EMBL/GenBank/DDBJ whole genome shotgun (WGS) entry which is preliminary data.</text>
</comment>
<feature type="chain" id="PRO_5027047080" description="Ankyrin repeat domain-containing protein" evidence="1">
    <location>
        <begin position="23"/>
        <end position="271"/>
    </location>
</feature>
<reference evidence="2 3" key="1">
    <citation type="submission" date="2019-09" db="EMBL/GenBank/DDBJ databases">
        <authorList>
            <person name="Silva M."/>
            <person name="Pereira G."/>
            <person name="Lopes-Da-Costa L."/>
            <person name="Silva E."/>
        </authorList>
    </citation>
    <scope>NUCLEOTIDE SEQUENCE [LARGE SCALE GENOMIC DNA]</scope>
    <source>
        <strain evidence="2 3">FMV-PI01</strain>
    </source>
</reference>
<gene>
    <name evidence="2" type="ORF">F1B92_08145</name>
</gene>
<dbReference type="InterPro" id="IPR036770">
    <property type="entry name" value="Ankyrin_rpt-contain_sf"/>
</dbReference>
<organism evidence="2 3">
    <name type="scientific">Campylobacter portucalensis</name>
    <dbReference type="NCBI Taxonomy" id="2608384"/>
    <lineage>
        <taxon>Bacteria</taxon>
        <taxon>Pseudomonadati</taxon>
        <taxon>Campylobacterota</taxon>
        <taxon>Epsilonproteobacteria</taxon>
        <taxon>Campylobacterales</taxon>
        <taxon>Campylobacteraceae</taxon>
        <taxon>Campylobacter</taxon>
    </lineage>
</organism>
<accession>A0A6L5WIK8</accession>
<sequence>MKKIFKIIFCLFLALSFNFADGSSNLEKSSQKECILNKEINNLNSAIYYGDFNKFVKILNQYPNLINCSDIGNLRPLDYALVYYEKINGDESKPFFEYLVKNGADLNYKIEDALLTPIEYLTIIMSEKYLIEFFNKYKHKININLNYNGFKGTVLTQAHENDYKQLFKLYLENGAIVNDTVLINITYKILEPFYTKTKYFSLKNNKAINEQLEFFKSKEYSDIYSNQLYFLELSLKYLKDKNETTDEMLNKLLAFANLMNDKKLINILTKD</sequence>
<evidence type="ECO:0000313" key="2">
    <source>
        <dbReference type="EMBL" id="MSN97128.1"/>
    </source>
</evidence>
<dbReference type="SUPFAM" id="SSF48403">
    <property type="entry name" value="Ankyrin repeat"/>
    <property type="match status" value="1"/>
</dbReference>
<evidence type="ECO:0008006" key="4">
    <source>
        <dbReference type="Google" id="ProtNLM"/>
    </source>
</evidence>
<protein>
    <recommendedName>
        <fullName evidence="4">Ankyrin repeat domain-containing protein</fullName>
    </recommendedName>
</protein>
<name>A0A6L5WIK8_9BACT</name>
<dbReference type="EMBL" id="VWSJ01000040">
    <property type="protein sequence ID" value="MSN97128.1"/>
    <property type="molecule type" value="Genomic_DNA"/>
</dbReference>
<keyword evidence="3" id="KW-1185">Reference proteome</keyword>
<evidence type="ECO:0000256" key="1">
    <source>
        <dbReference type="SAM" id="SignalP"/>
    </source>
</evidence>
<dbReference type="AlphaFoldDB" id="A0A6L5WIK8"/>
<keyword evidence="1" id="KW-0732">Signal</keyword>
<dbReference type="RefSeq" id="WP_154571377.1">
    <property type="nucleotide sequence ID" value="NZ_VWSJ01000040.1"/>
</dbReference>
<dbReference type="Proteomes" id="UP000476338">
    <property type="component" value="Unassembled WGS sequence"/>
</dbReference>